<dbReference type="PANTHER" id="PTHR48051:SF1">
    <property type="entry name" value="RAS SUPPRESSOR PROTEIN 1"/>
    <property type="match status" value="1"/>
</dbReference>
<protein>
    <submittedName>
        <fullName evidence="5">Leucine-rich repeat domain-containing protein</fullName>
    </submittedName>
</protein>
<evidence type="ECO:0000256" key="1">
    <source>
        <dbReference type="ARBA" id="ARBA00022614"/>
    </source>
</evidence>
<organism evidence="5 6">
    <name type="scientific">Spirosoma foliorum</name>
    <dbReference type="NCBI Taxonomy" id="2710596"/>
    <lineage>
        <taxon>Bacteria</taxon>
        <taxon>Pseudomonadati</taxon>
        <taxon>Bacteroidota</taxon>
        <taxon>Cytophagia</taxon>
        <taxon>Cytophagales</taxon>
        <taxon>Cytophagaceae</taxon>
        <taxon>Spirosoma</taxon>
    </lineage>
</organism>
<sequence>MKKYLLLVLFGLITVSGKAQVNVRPMSDSSVAYKTLSKEYPQAVSLRERATLRDLVFQKLLEDYWGDFRRFLKKRNFRPDSSIIWNTEVFFRADGHADWLLYQYSQFSRPTTRLPKEKEQTLITLLTEYLNQHALPVSSRYVWSPFRLGGVLIITGPSSRKLPKGRGVIGDLASANQTTRPDTVKTISFGGLELEQVPDVIYRFTNVEEIHLGGNYLTSLPAKVTALPKLQRLNLLSNRLTEDSLFFTRNKVVKSINLQRNSLTGIPASISQNRRLESLWLGNNDLVDLNLKPLHSLRQLNDLNLYNVGLTQIPKTIGRLKHVKVLDLYYNKFTELPRQLGRMKRLEQLAIAHNNLKEIPVSFAKLRRLQVLYAHHNHLNQLPTKLKRLQRLHVLDLGYNELITAPSVLGALSGLEELSLNNNNLQDFPTVLLSLKNLKHVYMSSNPLWGREAMSSPYASQIKQLEANNTEVKY</sequence>
<evidence type="ECO:0000313" key="5">
    <source>
        <dbReference type="EMBL" id="QMW05177.1"/>
    </source>
</evidence>
<keyword evidence="1" id="KW-0433">Leucine-rich repeat</keyword>
<dbReference type="InterPro" id="IPR032675">
    <property type="entry name" value="LRR_dom_sf"/>
</dbReference>
<dbReference type="InterPro" id="IPR001611">
    <property type="entry name" value="Leu-rich_rpt"/>
</dbReference>
<dbReference type="AlphaFoldDB" id="A0A7G5H235"/>
<dbReference type="SUPFAM" id="SSF52058">
    <property type="entry name" value="L domain-like"/>
    <property type="match status" value="1"/>
</dbReference>
<dbReference type="PROSITE" id="PS51450">
    <property type="entry name" value="LRR"/>
    <property type="match status" value="1"/>
</dbReference>
<dbReference type="InterPro" id="IPR003591">
    <property type="entry name" value="Leu-rich_rpt_typical-subtyp"/>
</dbReference>
<accession>A0A7G5H235</accession>
<gene>
    <name evidence="5" type="ORF">H3H32_09945</name>
</gene>
<keyword evidence="2" id="KW-0677">Repeat</keyword>
<dbReference type="PANTHER" id="PTHR48051">
    <property type="match status" value="1"/>
</dbReference>
<feature type="domain" description="Disease resistance R13L4/SHOC-2-like LRR" evidence="4">
    <location>
        <begin position="253"/>
        <end position="353"/>
    </location>
</feature>
<dbReference type="GO" id="GO:0005737">
    <property type="term" value="C:cytoplasm"/>
    <property type="evidence" value="ECO:0007669"/>
    <property type="project" value="TreeGrafter"/>
</dbReference>
<dbReference type="RefSeq" id="WP_182462524.1">
    <property type="nucleotide sequence ID" value="NZ_CP059732.1"/>
</dbReference>
<keyword evidence="6" id="KW-1185">Reference proteome</keyword>
<evidence type="ECO:0000259" key="4">
    <source>
        <dbReference type="Pfam" id="PF23598"/>
    </source>
</evidence>
<feature type="chain" id="PRO_5029020071" evidence="3">
    <location>
        <begin position="22"/>
        <end position="474"/>
    </location>
</feature>
<dbReference type="Proteomes" id="UP000515369">
    <property type="component" value="Chromosome"/>
</dbReference>
<dbReference type="SMART" id="SM00369">
    <property type="entry name" value="LRR_TYP"/>
    <property type="match status" value="6"/>
</dbReference>
<dbReference type="InterPro" id="IPR055414">
    <property type="entry name" value="LRR_R13L4/SHOC2-like"/>
</dbReference>
<feature type="signal peptide" evidence="3">
    <location>
        <begin position="1"/>
        <end position="21"/>
    </location>
</feature>
<dbReference type="Gene3D" id="3.80.10.10">
    <property type="entry name" value="Ribonuclease Inhibitor"/>
    <property type="match status" value="2"/>
</dbReference>
<dbReference type="InterPro" id="IPR025875">
    <property type="entry name" value="Leu-rich_rpt_4"/>
</dbReference>
<proteinExistence type="predicted"/>
<keyword evidence="3" id="KW-0732">Signal</keyword>
<dbReference type="EMBL" id="CP059732">
    <property type="protein sequence ID" value="QMW05177.1"/>
    <property type="molecule type" value="Genomic_DNA"/>
</dbReference>
<dbReference type="Pfam" id="PF12799">
    <property type="entry name" value="LRR_4"/>
    <property type="match status" value="1"/>
</dbReference>
<name>A0A7G5H235_9BACT</name>
<dbReference type="InterPro" id="IPR050216">
    <property type="entry name" value="LRR_domain-containing"/>
</dbReference>
<evidence type="ECO:0000313" key="6">
    <source>
        <dbReference type="Proteomes" id="UP000515369"/>
    </source>
</evidence>
<dbReference type="Pfam" id="PF23598">
    <property type="entry name" value="LRR_14"/>
    <property type="match status" value="1"/>
</dbReference>
<evidence type="ECO:0000256" key="3">
    <source>
        <dbReference type="SAM" id="SignalP"/>
    </source>
</evidence>
<evidence type="ECO:0000256" key="2">
    <source>
        <dbReference type="ARBA" id="ARBA00022737"/>
    </source>
</evidence>
<reference evidence="5 6" key="1">
    <citation type="submission" date="2020-07" db="EMBL/GenBank/DDBJ databases">
        <title>Spirosoma foliorum sp. nov., isolated from the leaves on the Nejang mountain Korea, Republic of.</title>
        <authorList>
            <person name="Ho H."/>
            <person name="Lee Y.-J."/>
            <person name="Nurcahyanto D.-A."/>
            <person name="Kim S.-G."/>
        </authorList>
    </citation>
    <scope>NUCLEOTIDE SEQUENCE [LARGE SCALE GENOMIC DNA]</scope>
    <source>
        <strain evidence="5 6">PL0136</strain>
    </source>
</reference>
<dbReference type="KEGG" id="sfol:H3H32_09945"/>